<feature type="compositionally biased region" description="Basic and acidic residues" evidence="1">
    <location>
        <begin position="121"/>
        <end position="144"/>
    </location>
</feature>
<name>D8QJP3_SCHCM</name>
<proteinExistence type="predicted"/>
<keyword evidence="3" id="KW-1185">Reference proteome</keyword>
<gene>
    <name evidence="2" type="ORF">SCHCODRAFT_86177</name>
</gene>
<feature type="region of interest" description="Disordered" evidence="1">
    <location>
        <begin position="42"/>
        <end position="64"/>
    </location>
</feature>
<dbReference type="GeneID" id="9593691"/>
<accession>D8QJP3</accession>
<dbReference type="RefSeq" id="XP_003026747.1">
    <property type="nucleotide sequence ID" value="XM_003026701.1"/>
</dbReference>
<dbReference type="EMBL" id="GL377315">
    <property type="protein sequence ID" value="EFI91844.1"/>
    <property type="molecule type" value="Genomic_DNA"/>
</dbReference>
<dbReference type="KEGG" id="scm:SCHCO_02519109"/>
<evidence type="ECO:0000313" key="2">
    <source>
        <dbReference type="EMBL" id="EFI91844.1"/>
    </source>
</evidence>
<feature type="region of interest" description="Disordered" evidence="1">
    <location>
        <begin position="104"/>
        <end position="144"/>
    </location>
</feature>
<sequence>MPGARSARRVAHWSYDALRGVLLPAARSIRARSGRLCGCRFNPARAPRPRAPDRYRPKHAQPYPRAQQLVARVRLARHVSVVRCLGHAANEPCSAGREAWVPRADGRAARTARRTHRRRSPHDVAPPRHTCEARDREHGGICGE</sequence>
<dbReference type="VEuPathDB" id="FungiDB:SCHCODRAFT_02520084"/>
<dbReference type="HOGENOM" id="CLU_1797575_0_0_1"/>
<protein>
    <submittedName>
        <fullName evidence="2">Expressed protein</fullName>
    </submittedName>
</protein>
<organism evidence="3">
    <name type="scientific">Schizophyllum commune (strain H4-8 / FGSC 9210)</name>
    <name type="common">Split gill fungus</name>
    <dbReference type="NCBI Taxonomy" id="578458"/>
    <lineage>
        <taxon>Eukaryota</taxon>
        <taxon>Fungi</taxon>
        <taxon>Dikarya</taxon>
        <taxon>Basidiomycota</taxon>
        <taxon>Agaricomycotina</taxon>
        <taxon>Agaricomycetes</taxon>
        <taxon>Agaricomycetidae</taxon>
        <taxon>Agaricales</taxon>
        <taxon>Schizophyllaceae</taxon>
        <taxon>Schizophyllum</taxon>
    </lineage>
</organism>
<dbReference type="Proteomes" id="UP000007431">
    <property type="component" value="Unassembled WGS sequence"/>
</dbReference>
<evidence type="ECO:0000313" key="3">
    <source>
        <dbReference type="Proteomes" id="UP000007431"/>
    </source>
</evidence>
<dbReference type="AlphaFoldDB" id="D8QJP3"/>
<dbReference type="VEuPathDB" id="FungiDB:SCHCODRAFT_02519109"/>
<dbReference type="InParanoid" id="D8QJP3"/>
<feature type="compositionally biased region" description="Basic residues" evidence="1">
    <location>
        <begin position="110"/>
        <end position="120"/>
    </location>
</feature>
<reference evidence="2 3" key="1">
    <citation type="journal article" date="2010" name="Nat. Biotechnol.">
        <title>Genome sequence of the model mushroom Schizophyllum commune.</title>
        <authorList>
            <person name="Ohm R.A."/>
            <person name="de Jong J.F."/>
            <person name="Lugones L.G."/>
            <person name="Aerts A."/>
            <person name="Kothe E."/>
            <person name="Stajich J.E."/>
            <person name="de Vries R.P."/>
            <person name="Record E."/>
            <person name="Levasseur A."/>
            <person name="Baker S.E."/>
            <person name="Bartholomew K.A."/>
            <person name="Coutinho P.M."/>
            <person name="Erdmann S."/>
            <person name="Fowler T.J."/>
            <person name="Gathman A.C."/>
            <person name="Lombard V."/>
            <person name="Henrissat B."/>
            <person name="Knabe N."/>
            <person name="Kuees U."/>
            <person name="Lilly W.W."/>
            <person name="Lindquist E."/>
            <person name="Lucas S."/>
            <person name="Magnuson J.K."/>
            <person name="Piumi F."/>
            <person name="Raudaskoski M."/>
            <person name="Salamov A."/>
            <person name="Schmutz J."/>
            <person name="Schwarze F.W.M.R."/>
            <person name="vanKuyk P.A."/>
            <person name="Horton J.S."/>
            <person name="Grigoriev I.V."/>
            <person name="Woesten H.A.B."/>
        </authorList>
    </citation>
    <scope>NUCLEOTIDE SEQUENCE [LARGE SCALE GENOMIC DNA]</scope>
    <source>
        <strain evidence="3">H4-8 / FGSC 9210</strain>
    </source>
</reference>
<evidence type="ECO:0000256" key="1">
    <source>
        <dbReference type="SAM" id="MobiDB-lite"/>
    </source>
</evidence>